<evidence type="ECO:0000259" key="2">
    <source>
        <dbReference type="Pfam" id="PF04773"/>
    </source>
</evidence>
<keyword evidence="1" id="KW-0472">Membrane</keyword>
<organism evidence="4 5">
    <name type="scientific">Williamwhitmania taraxaci</name>
    <dbReference type="NCBI Taxonomy" id="1640674"/>
    <lineage>
        <taxon>Bacteria</taxon>
        <taxon>Pseudomonadati</taxon>
        <taxon>Bacteroidota</taxon>
        <taxon>Bacteroidia</taxon>
        <taxon>Bacteroidales</taxon>
        <taxon>Williamwhitmaniaceae</taxon>
        <taxon>Williamwhitmania</taxon>
    </lineage>
</organism>
<dbReference type="PANTHER" id="PTHR30273">
    <property type="entry name" value="PERIPLASMIC SIGNAL SENSOR AND SIGMA FACTOR ACTIVATOR FECR-RELATED"/>
    <property type="match status" value="1"/>
</dbReference>
<dbReference type="OrthoDB" id="1096949at2"/>
<keyword evidence="1" id="KW-0812">Transmembrane</keyword>
<dbReference type="Proteomes" id="UP000199452">
    <property type="component" value="Unassembled WGS sequence"/>
</dbReference>
<reference evidence="4 5" key="1">
    <citation type="submission" date="2016-09" db="EMBL/GenBank/DDBJ databases">
        <authorList>
            <person name="Capua I."/>
            <person name="De Benedictis P."/>
            <person name="Joannis T."/>
            <person name="Lombin L.H."/>
            <person name="Cattoli G."/>
        </authorList>
    </citation>
    <scope>NUCLEOTIDE SEQUENCE [LARGE SCALE GENOMIC DNA]</scope>
    <source>
        <strain evidence="4 5">A7P-90m</strain>
    </source>
</reference>
<dbReference type="RefSeq" id="WP_092438477.1">
    <property type="nucleotide sequence ID" value="NZ_FMYP01000033.1"/>
</dbReference>
<feature type="transmembrane region" description="Helical" evidence="1">
    <location>
        <begin position="60"/>
        <end position="81"/>
    </location>
</feature>
<accession>A0A1G6LZ45</accession>
<keyword evidence="1" id="KW-1133">Transmembrane helix</keyword>
<dbReference type="EMBL" id="FMYP01000033">
    <property type="protein sequence ID" value="SDC48568.1"/>
    <property type="molecule type" value="Genomic_DNA"/>
</dbReference>
<dbReference type="InterPro" id="IPR012373">
    <property type="entry name" value="Ferrdict_sens_TM"/>
</dbReference>
<feature type="domain" description="FecR protein" evidence="2">
    <location>
        <begin position="88"/>
        <end position="178"/>
    </location>
</feature>
<dbReference type="Pfam" id="PF16344">
    <property type="entry name" value="FecR_C"/>
    <property type="match status" value="1"/>
</dbReference>
<dbReference type="AlphaFoldDB" id="A0A1G6LZ45"/>
<evidence type="ECO:0000256" key="1">
    <source>
        <dbReference type="SAM" id="Phobius"/>
    </source>
</evidence>
<dbReference type="STRING" id="1640674.SAMN05216323_103334"/>
<gene>
    <name evidence="4" type="ORF">SAMN05216323_103334</name>
</gene>
<dbReference type="GO" id="GO:0016989">
    <property type="term" value="F:sigma factor antagonist activity"/>
    <property type="evidence" value="ECO:0007669"/>
    <property type="project" value="TreeGrafter"/>
</dbReference>
<keyword evidence="5" id="KW-1185">Reference proteome</keyword>
<dbReference type="Gene3D" id="2.60.120.1440">
    <property type="match status" value="1"/>
</dbReference>
<dbReference type="Pfam" id="PF04773">
    <property type="entry name" value="FecR"/>
    <property type="match status" value="1"/>
</dbReference>
<dbReference type="InterPro" id="IPR032508">
    <property type="entry name" value="FecR_C"/>
</dbReference>
<evidence type="ECO:0000259" key="3">
    <source>
        <dbReference type="Pfam" id="PF16344"/>
    </source>
</evidence>
<dbReference type="Gene3D" id="3.55.50.30">
    <property type="match status" value="1"/>
</dbReference>
<proteinExistence type="predicted"/>
<dbReference type="PANTHER" id="PTHR30273:SF2">
    <property type="entry name" value="PROTEIN FECR"/>
    <property type="match status" value="1"/>
</dbReference>
<feature type="domain" description="Protein FecR C-terminal" evidence="3">
    <location>
        <begin position="222"/>
        <end position="286"/>
    </location>
</feature>
<evidence type="ECO:0000313" key="5">
    <source>
        <dbReference type="Proteomes" id="UP000199452"/>
    </source>
</evidence>
<dbReference type="InterPro" id="IPR006860">
    <property type="entry name" value="FecR"/>
</dbReference>
<sequence>MKRKENSGPTKEEMREIALFNNLRFLRAPATISKEDAWLQLMGRLSENRTVATTIFTRSLTFRALLAAATIAIFLVSYYFIALSGSITLTTGNGQMVTAYLPDSSVVYLNSGTTIRYNTKHWNDRREIKLEGEAFFKVKAGRRFSVITSESVTSVLGTSFNVYARANEVKVSCITGKVLVMSKSSGESKLLLPGYKTKVLKGARVQREKTNIDLEAKWVEGKFYFQQESIGRVLEEIERQYNIKIEYKGNTNRTYTGFFTNNDLPSALDLVCIPMQLRYKRVNAITIQVY</sequence>
<dbReference type="PIRSF" id="PIRSF018266">
    <property type="entry name" value="FecR"/>
    <property type="match status" value="1"/>
</dbReference>
<evidence type="ECO:0000313" key="4">
    <source>
        <dbReference type="EMBL" id="SDC48568.1"/>
    </source>
</evidence>
<name>A0A1G6LZ45_9BACT</name>
<protein>
    <submittedName>
        <fullName evidence="4">FecR family protein</fullName>
    </submittedName>
</protein>